<keyword evidence="1" id="KW-0812">Transmembrane</keyword>
<accession>A0ABT1SYC3</accession>
<evidence type="ECO:0000259" key="3">
    <source>
        <dbReference type="Pfam" id="PF16344"/>
    </source>
</evidence>
<dbReference type="Pfam" id="PF16344">
    <property type="entry name" value="FecR_C"/>
    <property type="match status" value="1"/>
</dbReference>
<evidence type="ECO:0000313" key="5">
    <source>
        <dbReference type="Proteomes" id="UP001204376"/>
    </source>
</evidence>
<dbReference type="Pfam" id="PF04773">
    <property type="entry name" value="FecR"/>
    <property type="match status" value="1"/>
</dbReference>
<evidence type="ECO:0000313" key="4">
    <source>
        <dbReference type="EMBL" id="MCQ6957349.1"/>
    </source>
</evidence>
<keyword evidence="1" id="KW-1133">Transmembrane helix</keyword>
<dbReference type="Gene3D" id="2.60.120.1440">
    <property type="match status" value="1"/>
</dbReference>
<dbReference type="Proteomes" id="UP001204376">
    <property type="component" value="Unassembled WGS sequence"/>
</dbReference>
<feature type="transmembrane region" description="Helical" evidence="1">
    <location>
        <begin position="88"/>
        <end position="112"/>
    </location>
</feature>
<feature type="domain" description="Protein FecR C-terminal" evidence="3">
    <location>
        <begin position="331"/>
        <end position="397"/>
    </location>
</feature>
<gene>
    <name evidence="4" type="ORF">NPE20_05255</name>
</gene>
<feature type="domain" description="FecR protein" evidence="2">
    <location>
        <begin position="193"/>
        <end position="288"/>
    </location>
</feature>
<evidence type="ECO:0000259" key="2">
    <source>
        <dbReference type="Pfam" id="PF04773"/>
    </source>
</evidence>
<dbReference type="InterPro" id="IPR032508">
    <property type="entry name" value="FecR_C"/>
</dbReference>
<evidence type="ECO:0000256" key="1">
    <source>
        <dbReference type="SAM" id="Phobius"/>
    </source>
</evidence>
<comment type="caution">
    <text evidence="4">The sequence shown here is derived from an EMBL/GenBank/DDBJ whole genome shotgun (WGS) entry which is preliminary data.</text>
</comment>
<sequence>MKISSLRLRYLFDRYYNKTATPQEQDELFAIIDAGAGNEELSLLIRQVWDDLKPDAAPLFNSDKTNAILKNILGSDGSGTDKKTHNNIFLWAKIASAAIVLFFVSFGLHLYFQPNKVSQNQIVKAKSKLHDALPGGNKAVLTLANGKTIILDNAQNGTLARQGNTLIKKAADGQLIYNVSALANANSAPSINTISTPRGGQYQVILPDGTKVWLNSASSLRFPTRFTGVSRQVEIIGEAYFEVTKNPAMPFRVKTNRAEIEVLGTHFNVMAYDDEKTMKTTLLEGAVNIKSGTFSARLKPGQQAQINTTGQSKVVGDVDLEDEIAWKNGIFQFRDAGIDVILRQAARWYDVDVSYKSKVPTKEFTGRISRNVKASELLNMLKYAGINLDIEGKNIIVF</sequence>
<keyword evidence="5" id="KW-1185">Reference proteome</keyword>
<protein>
    <submittedName>
        <fullName evidence="4">FecR domain-containing protein</fullName>
    </submittedName>
</protein>
<dbReference type="PANTHER" id="PTHR30273:SF2">
    <property type="entry name" value="PROTEIN FECR"/>
    <property type="match status" value="1"/>
</dbReference>
<dbReference type="PANTHER" id="PTHR30273">
    <property type="entry name" value="PERIPLASMIC SIGNAL SENSOR AND SIGMA FACTOR ACTIVATOR FECR-RELATED"/>
    <property type="match status" value="1"/>
</dbReference>
<proteinExistence type="predicted"/>
<dbReference type="EMBL" id="JANHOH010000001">
    <property type="protein sequence ID" value="MCQ6957349.1"/>
    <property type="molecule type" value="Genomic_DNA"/>
</dbReference>
<keyword evidence="1" id="KW-0472">Membrane</keyword>
<reference evidence="4 5" key="1">
    <citation type="submission" date="2022-07" db="EMBL/GenBank/DDBJ databases">
        <title>Mucilaginibacter sp. JC4.</title>
        <authorList>
            <person name="Le V."/>
            <person name="Ko S.-R."/>
            <person name="Ahn C.-Y."/>
            <person name="Oh H.-M."/>
        </authorList>
    </citation>
    <scope>NUCLEOTIDE SEQUENCE [LARGE SCALE GENOMIC DNA]</scope>
    <source>
        <strain evidence="4 5">JC4</strain>
    </source>
</reference>
<name>A0ABT1SYC3_9SPHI</name>
<dbReference type="InterPro" id="IPR006860">
    <property type="entry name" value="FecR"/>
</dbReference>
<dbReference type="RefSeq" id="WP_256537555.1">
    <property type="nucleotide sequence ID" value="NZ_JANHOH010000001.1"/>
</dbReference>
<dbReference type="InterPro" id="IPR012373">
    <property type="entry name" value="Ferrdict_sens_TM"/>
</dbReference>
<dbReference type="Gene3D" id="3.55.50.30">
    <property type="match status" value="1"/>
</dbReference>
<organism evidence="4 5">
    <name type="scientific">Mucilaginibacter aquariorum</name>
    <dbReference type="NCBI Taxonomy" id="2967225"/>
    <lineage>
        <taxon>Bacteria</taxon>
        <taxon>Pseudomonadati</taxon>
        <taxon>Bacteroidota</taxon>
        <taxon>Sphingobacteriia</taxon>
        <taxon>Sphingobacteriales</taxon>
        <taxon>Sphingobacteriaceae</taxon>
        <taxon>Mucilaginibacter</taxon>
    </lineage>
</organism>